<name>A0A1H2LH67_9ACTO</name>
<dbReference type="InterPro" id="IPR005850">
    <property type="entry name" value="GalP_Utransf_C"/>
</dbReference>
<dbReference type="InterPro" id="IPR005849">
    <property type="entry name" value="GalP_Utransf_N"/>
</dbReference>
<gene>
    <name evidence="10" type="primary">galT</name>
    <name evidence="13" type="ORF">SAMN04489737_1041</name>
</gene>
<evidence type="ECO:0000256" key="3">
    <source>
        <dbReference type="ARBA" id="ARBA00004947"/>
    </source>
</evidence>
<evidence type="ECO:0000256" key="4">
    <source>
        <dbReference type="ARBA" id="ARBA00008706"/>
    </source>
</evidence>
<dbReference type="EMBL" id="LT629804">
    <property type="protein sequence ID" value="SDU79921.1"/>
    <property type="molecule type" value="Genomic_DNA"/>
</dbReference>
<keyword evidence="8 10" id="KW-0299">Galactose metabolism</keyword>
<dbReference type="AlphaFoldDB" id="A0A1H2LH67"/>
<keyword evidence="14" id="KW-1185">Reference proteome</keyword>
<comment type="catalytic activity">
    <reaction evidence="1 10">
        <text>alpha-D-galactose 1-phosphate + UDP-alpha-D-glucose = alpha-D-glucose 1-phosphate + UDP-alpha-D-galactose</text>
        <dbReference type="Rhea" id="RHEA:13989"/>
        <dbReference type="ChEBI" id="CHEBI:58336"/>
        <dbReference type="ChEBI" id="CHEBI:58601"/>
        <dbReference type="ChEBI" id="CHEBI:58885"/>
        <dbReference type="ChEBI" id="CHEBI:66914"/>
        <dbReference type="EC" id="2.7.7.12"/>
    </reaction>
</comment>
<evidence type="ECO:0000259" key="12">
    <source>
        <dbReference type="Pfam" id="PF02744"/>
    </source>
</evidence>
<organism evidence="13 14">
    <name type="scientific">Arcanobacterium phocae</name>
    <dbReference type="NCBI Taxonomy" id="131112"/>
    <lineage>
        <taxon>Bacteria</taxon>
        <taxon>Bacillati</taxon>
        <taxon>Actinomycetota</taxon>
        <taxon>Actinomycetes</taxon>
        <taxon>Actinomycetales</taxon>
        <taxon>Actinomycetaceae</taxon>
        <taxon>Arcanobacterium</taxon>
    </lineage>
</organism>
<evidence type="ECO:0000256" key="9">
    <source>
        <dbReference type="ARBA" id="ARBA00023277"/>
    </source>
</evidence>
<keyword evidence="5 10" id="KW-0963">Cytoplasm</keyword>
<evidence type="ECO:0000256" key="7">
    <source>
        <dbReference type="ARBA" id="ARBA00022695"/>
    </source>
</evidence>
<dbReference type="UniPathway" id="UPA00214"/>
<dbReference type="GeneID" id="65344779"/>
<dbReference type="HAMAP" id="MF_00571">
    <property type="entry name" value="GalP_UDP_trans"/>
    <property type="match status" value="1"/>
</dbReference>
<evidence type="ECO:0000256" key="1">
    <source>
        <dbReference type="ARBA" id="ARBA00001107"/>
    </source>
</evidence>
<comment type="pathway">
    <text evidence="3 10">Carbohydrate metabolism; galactose metabolism.</text>
</comment>
<evidence type="ECO:0000256" key="10">
    <source>
        <dbReference type="HAMAP-Rule" id="MF_00571"/>
    </source>
</evidence>
<comment type="similarity">
    <text evidence="4 10">Belongs to the galactose-1-phosphate uridylyltransferase type 2 family.</text>
</comment>
<sequence>MNESIYKAVDKLIDYSRKHLALDPRNEDYVRNLIFAIFSLDGYRPTGETCTDDKPDKVIADFTHACVEAGLISEQDENALADRVMGILSLRPAEIDDRYQAMAAEHGGMTAMRWFYDYCVANHYVKRAVLDRNPRFDIGKLTITINLAKPEFRDPKKAATGNSVAGGYPQCVICHENEGFVGRQKATLRTVPLHLDGQEWFWQFSPYGYFDQHGIAVNTEHTPMHIDHRTFYRLMDFVDQFPQYFIGCNATLPRIGGSVLGHDHYQGGGEVLPMQKASATATFTLADEPDVVVEIVDWFSTVVRVVGRDRDAVARVSARISDAWESFSEPEIGIIPRDQDGIHSGVSPTCSVTDRGYEMSIIFRSNITSEEFPAGVFHAHPEFFAIKQESIGLIEAQGLFILPARLQRQLGILADAIENGHELPAEIAEFSLVDSEVRATLQGSQERSAIDAAIREELGSICERILTNTAVFKEEQRLVSFLENLGMVKL</sequence>
<proteinExistence type="inferred from homology"/>
<evidence type="ECO:0000256" key="6">
    <source>
        <dbReference type="ARBA" id="ARBA00022679"/>
    </source>
</evidence>
<dbReference type="GO" id="GO:0006012">
    <property type="term" value="P:galactose metabolic process"/>
    <property type="evidence" value="ECO:0007669"/>
    <property type="project" value="UniProtKB-UniRule"/>
</dbReference>
<keyword evidence="6 10" id="KW-0808">Transferase</keyword>
<dbReference type="PANTHER" id="PTHR39191:SF1">
    <property type="entry name" value="DUF4922 DOMAIN-CONTAINING PROTEIN"/>
    <property type="match status" value="1"/>
</dbReference>
<evidence type="ECO:0000256" key="5">
    <source>
        <dbReference type="ARBA" id="ARBA00022490"/>
    </source>
</evidence>
<dbReference type="GO" id="GO:0008108">
    <property type="term" value="F:UDP-glucose:hexose-1-phosphate uridylyltransferase activity"/>
    <property type="evidence" value="ECO:0007669"/>
    <property type="project" value="UniProtKB-UniRule"/>
</dbReference>
<evidence type="ECO:0000259" key="11">
    <source>
        <dbReference type="Pfam" id="PF01087"/>
    </source>
</evidence>
<dbReference type="RefSeq" id="WP_091280676.1">
    <property type="nucleotide sequence ID" value="NZ_JABAPL010000003.1"/>
</dbReference>
<dbReference type="OrthoDB" id="2293at2"/>
<dbReference type="InterPro" id="IPR000766">
    <property type="entry name" value="GalP_uridyl_Trfase_II"/>
</dbReference>
<keyword evidence="7 10" id="KW-0548">Nucleotidyltransferase</keyword>
<dbReference type="GO" id="GO:0005737">
    <property type="term" value="C:cytoplasm"/>
    <property type="evidence" value="ECO:0007669"/>
    <property type="project" value="UniProtKB-SubCell"/>
</dbReference>
<dbReference type="EC" id="2.7.7.12" evidence="10"/>
<dbReference type="PANTHER" id="PTHR39191">
    <property type="entry name" value="GALACTOSE-1-PHOSPHATE URIDYLYLTRANSFERASE"/>
    <property type="match status" value="1"/>
</dbReference>
<dbReference type="STRING" id="131112.SAMN04489737_1041"/>
<comment type="subcellular location">
    <subcellularLocation>
        <location evidence="2 10">Cytoplasm</location>
    </subcellularLocation>
</comment>
<protein>
    <recommendedName>
        <fullName evidence="10">Galactose-1-phosphate uridylyltransferase</fullName>
        <shortName evidence="10">Gal-1-P uridylyltransferase</shortName>
        <ecNumber evidence="10">2.7.7.12</ecNumber>
    </recommendedName>
    <alternativeName>
        <fullName evidence="10">UDP-glucose--hexose-1-phosphate uridylyltransferase</fullName>
    </alternativeName>
</protein>
<evidence type="ECO:0000256" key="2">
    <source>
        <dbReference type="ARBA" id="ARBA00004496"/>
    </source>
</evidence>
<dbReference type="Pfam" id="PF02744">
    <property type="entry name" value="GalP_UDP_tr_C"/>
    <property type="match status" value="1"/>
</dbReference>
<reference evidence="14" key="1">
    <citation type="submission" date="2016-10" db="EMBL/GenBank/DDBJ databases">
        <authorList>
            <person name="Varghese N."/>
            <person name="Submissions S."/>
        </authorList>
    </citation>
    <scope>NUCLEOTIDE SEQUENCE [LARGE SCALE GENOMIC DNA]</scope>
    <source>
        <strain evidence="14">DSM 10002</strain>
    </source>
</reference>
<evidence type="ECO:0000313" key="14">
    <source>
        <dbReference type="Proteomes" id="UP000214355"/>
    </source>
</evidence>
<feature type="domain" description="Galactose-1-phosphate uridyl transferase C-terminal" evidence="12">
    <location>
        <begin position="238"/>
        <end position="409"/>
    </location>
</feature>
<evidence type="ECO:0000256" key="8">
    <source>
        <dbReference type="ARBA" id="ARBA00023144"/>
    </source>
</evidence>
<dbReference type="Pfam" id="PF01087">
    <property type="entry name" value="GalP_UDP_transf"/>
    <property type="match status" value="1"/>
</dbReference>
<dbReference type="Proteomes" id="UP000214355">
    <property type="component" value="Chromosome I"/>
</dbReference>
<feature type="domain" description="Galactose-1-phosphate uridyl transferase N-terminal" evidence="11">
    <location>
        <begin position="76"/>
        <end position="223"/>
    </location>
</feature>
<accession>A0A1H2LH67</accession>
<evidence type="ECO:0000313" key="13">
    <source>
        <dbReference type="EMBL" id="SDU79921.1"/>
    </source>
</evidence>
<keyword evidence="9 10" id="KW-0119">Carbohydrate metabolism</keyword>